<feature type="region of interest" description="Disordered" evidence="2">
    <location>
        <begin position="53"/>
        <end position="83"/>
    </location>
</feature>
<sequence>MAGGDRTADDGRGLGHVEAGAGLVPRAQRDVGQSGVLRDPRVVGVGQRQGCGAGHPVILPGPRPRQVPTDSAPRHVARTPASVGSVSRTRSAVRVALTALGVAVGAVLGLVVLVATAFSLSPWPGALLIRRAFDKGGHETNAALADRVPDDVVTRADVRYDETDPVALLDIHRPAAPGPHPTVVWVHGGGWVSGSKDQVANYLRILAAEGFVVVAVNYSLAPGARYPRPVHQVLAALRHLLAHAEDLDLDTSRLVLAGDSAGSQIAAQVAAAVTDPTYARALGVDPAVRSDELRAVVLHCGAYDLDLREASSRAGAWFVESVLWAYTGRRTPGTDPVLALASVLRHASAAFPPAYLSGGNADPLTPQGRAFAERLVELGVEVVADFAEPDHEPPLGHEFQFDLASEAGRTTHEASVAFLRAHTAARPDEAGAAGTADC</sequence>
<dbReference type="AlphaFoldDB" id="A0A2U1ZRD1"/>
<keyword evidence="3" id="KW-1133">Transmembrane helix</keyword>
<evidence type="ECO:0000313" key="5">
    <source>
        <dbReference type="EMBL" id="PWD49549.1"/>
    </source>
</evidence>
<dbReference type="Pfam" id="PF07859">
    <property type="entry name" value="Abhydrolase_3"/>
    <property type="match status" value="1"/>
</dbReference>
<feature type="compositionally biased region" description="Basic and acidic residues" evidence="2">
    <location>
        <begin position="1"/>
        <end position="15"/>
    </location>
</feature>
<dbReference type="PANTHER" id="PTHR48081">
    <property type="entry name" value="AB HYDROLASE SUPERFAMILY PROTEIN C4A8.06C"/>
    <property type="match status" value="1"/>
</dbReference>
<dbReference type="InterPro" id="IPR029058">
    <property type="entry name" value="AB_hydrolase_fold"/>
</dbReference>
<proteinExistence type="predicted"/>
<feature type="domain" description="Alpha/beta hydrolase fold-3" evidence="4">
    <location>
        <begin position="183"/>
        <end position="384"/>
    </location>
</feature>
<keyword evidence="3" id="KW-0812">Transmembrane</keyword>
<comment type="caution">
    <text evidence="5">The sequence shown here is derived from an EMBL/GenBank/DDBJ whole genome shotgun (WGS) entry which is preliminary data.</text>
</comment>
<evidence type="ECO:0000256" key="1">
    <source>
        <dbReference type="ARBA" id="ARBA00022801"/>
    </source>
</evidence>
<keyword evidence="3" id="KW-0472">Membrane</keyword>
<reference evidence="5 6" key="1">
    <citation type="submission" date="2018-03" db="EMBL/GenBank/DDBJ databases">
        <title>Genome assembly of novel Miniimonas species PCH200.</title>
        <authorList>
            <person name="Thakur V."/>
            <person name="Kumar V."/>
            <person name="Singh D."/>
        </authorList>
    </citation>
    <scope>NUCLEOTIDE SEQUENCE [LARGE SCALE GENOMIC DNA]</scope>
    <source>
        <strain evidence="5 6">PCH200</strain>
    </source>
</reference>
<dbReference type="SUPFAM" id="SSF53474">
    <property type="entry name" value="alpha/beta-Hydrolases"/>
    <property type="match status" value="1"/>
</dbReference>
<keyword evidence="6" id="KW-1185">Reference proteome</keyword>
<feature type="transmembrane region" description="Helical" evidence="3">
    <location>
        <begin position="95"/>
        <end position="120"/>
    </location>
</feature>
<evidence type="ECO:0000259" key="4">
    <source>
        <dbReference type="Pfam" id="PF07859"/>
    </source>
</evidence>
<evidence type="ECO:0000256" key="3">
    <source>
        <dbReference type="SAM" id="Phobius"/>
    </source>
</evidence>
<dbReference type="EMBL" id="PYHR01000002">
    <property type="protein sequence ID" value="PWD49549.1"/>
    <property type="molecule type" value="Genomic_DNA"/>
</dbReference>
<dbReference type="GO" id="GO:0016787">
    <property type="term" value="F:hydrolase activity"/>
    <property type="evidence" value="ECO:0007669"/>
    <property type="project" value="UniProtKB-KW"/>
</dbReference>
<keyword evidence="1" id="KW-0378">Hydrolase</keyword>
<feature type="region of interest" description="Disordered" evidence="2">
    <location>
        <begin position="1"/>
        <end position="21"/>
    </location>
</feature>
<protein>
    <recommendedName>
        <fullName evidence="4">Alpha/beta hydrolase fold-3 domain-containing protein</fullName>
    </recommendedName>
</protein>
<dbReference type="InterPro" id="IPR050300">
    <property type="entry name" value="GDXG_lipolytic_enzyme"/>
</dbReference>
<organism evidence="5 6">
    <name type="scientific">Serinibacter arcticus</name>
    <dbReference type="NCBI Taxonomy" id="1655435"/>
    <lineage>
        <taxon>Bacteria</taxon>
        <taxon>Bacillati</taxon>
        <taxon>Actinomycetota</taxon>
        <taxon>Actinomycetes</taxon>
        <taxon>Micrococcales</taxon>
        <taxon>Beutenbergiaceae</taxon>
        <taxon>Serinibacter</taxon>
    </lineage>
</organism>
<evidence type="ECO:0000313" key="6">
    <source>
        <dbReference type="Proteomes" id="UP000245166"/>
    </source>
</evidence>
<dbReference type="Proteomes" id="UP000245166">
    <property type="component" value="Unassembled WGS sequence"/>
</dbReference>
<dbReference type="InterPro" id="IPR013094">
    <property type="entry name" value="AB_hydrolase_3"/>
</dbReference>
<accession>A0A2U1ZRD1</accession>
<evidence type="ECO:0000256" key="2">
    <source>
        <dbReference type="SAM" id="MobiDB-lite"/>
    </source>
</evidence>
<gene>
    <name evidence="5" type="ORF">C8046_01290</name>
</gene>
<name>A0A2U1ZRD1_9MICO</name>
<dbReference type="Gene3D" id="3.40.50.1820">
    <property type="entry name" value="alpha/beta hydrolase"/>
    <property type="match status" value="1"/>
</dbReference>